<keyword evidence="1" id="KW-0732">Signal</keyword>
<dbReference type="GO" id="GO:0005509">
    <property type="term" value="F:calcium ion binding"/>
    <property type="evidence" value="ECO:0007669"/>
    <property type="project" value="InterPro"/>
</dbReference>
<reference evidence="2 3" key="1">
    <citation type="submission" date="2020-01" db="EMBL/GenBank/DDBJ databases">
        <title>Bacteria diversity of Porities sp.</title>
        <authorList>
            <person name="Wang G."/>
        </authorList>
    </citation>
    <scope>NUCLEOTIDE SEQUENCE [LARGE SCALE GENOMIC DNA]</scope>
    <source>
        <strain evidence="2 3">R33</strain>
    </source>
</reference>
<evidence type="ECO:0000313" key="2">
    <source>
        <dbReference type="EMBL" id="NAS12009.1"/>
    </source>
</evidence>
<proteinExistence type="predicted"/>
<feature type="chain" id="PRO_5026651365" description="Cadherin domain-containing protein" evidence="1">
    <location>
        <begin position="28"/>
        <end position="332"/>
    </location>
</feature>
<sequence length="332" mass="36295">MKTQKTLCKRWLIFPFLILALACSSDDSEDEQDPDGNPDPEYTISDLEATIVENPEAGFILGSLTTDLPGSLTHTLSSDAFAFDPATLEVSVADESVFDYELNTVVSGTITVSNGSESLTATITITLTDFVDVIEGLLTTSRDAYLAAEQGDWIEITAEEFESLEEEMEDVSYSGTSKEDYSFPVLIGTSLGNSDTLGFSITNVTDATMPEGSYLFAIRFFSGSGVFEVTEGNKVRISETGFREGYTAIGNPLPEKTSEDREAFFVLKYNYSPVNTTGYLSMYYAPRNGASRKDSSEAFHFQSGEVEEYVNDPSSGSTYAYQGLSTTTIQWD</sequence>
<gene>
    <name evidence="2" type="ORF">GTQ38_08360</name>
</gene>
<comment type="caution">
    <text evidence="2">The sequence shown here is derived from an EMBL/GenBank/DDBJ whole genome shotgun (WGS) entry which is preliminary data.</text>
</comment>
<dbReference type="GO" id="GO:0016020">
    <property type="term" value="C:membrane"/>
    <property type="evidence" value="ECO:0007669"/>
    <property type="project" value="InterPro"/>
</dbReference>
<dbReference type="RefSeq" id="WP_161435038.1">
    <property type="nucleotide sequence ID" value="NZ_WXYO01000003.1"/>
</dbReference>
<accession>A0A6L9EC74</accession>
<evidence type="ECO:0008006" key="4">
    <source>
        <dbReference type="Google" id="ProtNLM"/>
    </source>
</evidence>
<protein>
    <recommendedName>
        <fullName evidence="4">Cadherin domain-containing protein</fullName>
    </recommendedName>
</protein>
<dbReference type="PROSITE" id="PS51257">
    <property type="entry name" value="PROKAR_LIPOPROTEIN"/>
    <property type="match status" value="1"/>
</dbReference>
<feature type="signal peptide" evidence="1">
    <location>
        <begin position="1"/>
        <end position="27"/>
    </location>
</feature>
<name>A0A6L9EC74_9FLAO</name>
<dbReference type="AlphaFoldDB" id="A0A6L9EC74"/>
<keyword evidence="3" id="KW-1185">Reference proteome</keyword>
<evidence type="ECO:0000313" key="3">
    <source>
        <dbReference type="Proteomes" id="UP000475249"/>
    </source>
</evidence>
<dbReference type="InterPro" id="IPR015919">
    <property type="entry name" value="Cadherin-like_sf"/>
</dbReference>
<evidence type="ECO:0000256" key="1">
    <source>
        <dbReference type="SAM" id="SignalP"/>
    </source>
</evidence>
<dbReference type="Proteomes" id="UP000475249">
    <property type="component" value="Unassembled WGS sequence"/>
</dbReference>
<organism evidence="2 3">
    <name type="scientific">Poritiphilus flavus</name>
    <dbReference type="NCBI Taxonomy" id="2697053"/>
    <lineage>
        <taxon>Bacteria</taxon>
        <taxon>Pseudomonadati</taxon>
        <taxon>Bacteroidota</taxon>
        <taxon>Flavobacteriia</taxon>
        <taxon>Flavobacteriales</taxon>
        <taxon>Flavobacteriaceae</taxon>
        <taxon>Poritiphilus</taxon>
    </lineage>
</organism>
<dbReference type="SUPFAM" id="SSF49313">
    <property type="entry name" value="Cadherin-like"/>
    <property type="match status" value="1"/>
</dbReference>
<dbReference type="EMBL" id="WXYO01000003">
    <property type="protein sequence ID" value="NAS12009.1"/>
    <property type="molecule type" value="Genomic_DNA"/>
</dbReference>